<keyword evidence="3" id="KW-1185">Reference proteome</keyword>
<dbReference type="InterPro" id="IPR036390">
    <property type="entry name" value="WH_DNA-bd_sf"/>
</dbReference>
<dbReference type="EMBL" id="BAAAQM010000013">
    <property type="protein sequence ID" value="GAA1968151.1"/>
    <property type="molecule type" value="Genomic_DNA"/>
</dbReference>
<reference evidence="2 3" key="1">
    <citation type="journal article" date="2019" name="Int. J. Syst. Evol. Microbiol.">
        <title>The Global Catalogue of Microorganisms (GCM) 10K type strain sequencing project: providing services to taxonomists for standard genome sequencing and annotation.</title>
        <authorList>
            <consortium name="The Broad Institute Genomics Platform"/>
            <consortium name="The Broad Institute Genome Sequencing Center for Infectious Disease"/>
            <person name="Wu L."/>
            <person name="Ma J."/>
        </authorList>
    </citation>
    <scope>NUCLEOTIDE SEQUENCE [LARGE SCALE GENOMIC DNA]</scope>
    <source>
        <strain evidence="2 3">JCM 16013</strain>
    </source>
</reference>
<dbReference type="InterPro" id="IPR043129">
    <property type="entry name" value="ATPase_NBD"/>
</dbReference>
<comment type="similarity">
    <text evidence="1">Belongs to the ROK (NagC/XylR) family.</text>
</comment>
<dbReference type="PANTHER" id="PTHR18964">
    <property type="entry name" value="ROK (REPRESSOR, ORF, KINASE) FAMILY"/>
    <property type="match status" value="1"/>
</dbReference>
<protein>
    <submittedName>
        <fullName evidence="2">ROK family protein</fullName>
    </submittedName>
</protein>
<organism evidence="2 3">
    <name type="scientific">Catenulispora subtropica</name>
    <dbReference type="NCBI Taxonomy" id="450798"/>
    <lineage>
        <taxon>Bacteria</taxon>
        <taxon>Bacillati</taxon>
        <taxon>Actinomycetota</taxon>
        <taxon>Actinomycetes</taxon>
        <taxon>Catenulisporales</taxon>
        <taxon>Catenulisporaceae</taxon>
        <taxon>Catenulispora</taxon>
    </lineage>
</organism>
<dbReference type="SUPFAM" id="SSF53067">
    <property type="entry name" value="Actin-like ATPase domain"/>
    <property type="match status" value="2"/>
</dbReference>
<dbReference type="Gene3D" id="1.10.10.10">
    <property type="entry name" value="Winged helix-like DNA-binding domain superfamily/Winged helix DNA-binding domain"/>
    <property type="match status" value="1"/>
</dbReference>
<gene>
    <name evidence="2" type="ORF">GCM10009838_28250</name>
</gene>
<evidence type="ECO:0000313" key="3">
    <source>
        <dbReference type="Proteomes" id="UP001499854"/>
    </source>
</evidence>
<dbReference type="InterPro" id="IPR036388">
    <property type="entry name" value="WH-like_DNA-bd_sf"/>
</dbReference>
<proteinExistence type="inferred from homology"/>
<sequence length="400" mass="40904">MVDLWHCQGMARVSDHRTHPAAAPTPARQGTIRDANLALLYRLIVDAPAPVSRAALAAVTGMTRATASALADALLAADLVQEVSPPPATGAGRPAAGLVPSSSGPVGLGLEINVDYLAASVVDLAGRVRGTLTAHGDQRGRRPAEVLGDLAELAAQAREAADAPDPVVAGTAVAVPGLVEASRGRIRRAPNLRWEDMDIAHELRGLLPDASFDPIVGNEADFAALAEAHASREHAALTDFLYVSGEIGVGAGIVLGSELFRGARGWAGEIGHVTVEPGGASCRCGARGCLETVAGLEALRRTGPEAAANPLGRAVAGAVNLLDLPAVVLGGVYARPEFAAALLRGVEQTLAEHVVSARWAPVAVHTSQLGETAAARGAAVAVVRRIHADPAGWLEVLTEA</sequence>
<dbReference type="InterPro" id="IPR000600">
    <property type="entry name" value="ROK"/>
</dbReference>
<dbReference type="PANTHER" id="PTHR18964:SF149">
    <property type="entry name" value="BIFUNCTIONAL UDP-N-ACETYLGLUCOSAMINE 2-EPIMERASE_N-ACETYLMANNOSAMINE KINASE"/>
    <property type="match status" value="1"/>
</dbReference>
<comment type="caution">
    <text evidence="2">The sequence shown here is derived from an EMBL/GenBank/DDBJ whole genome shotgun (WGS) entry which is preliminary data.</text>
</comment>
<dbReference type="SUPFAM" id="SSF46785">
    <property type="entry name" value="Winged helix' DNA-binding domain"/>
    <property type="match status" value="1"/>
</dbReference>
<dbReference type="Proteomes" id="UP001499854">
    <property type="component" value="Unassembled WGS sequence"/>
</dbReference>
<dbReference type="Pfam" id="PF00480">
    <property type="entry name" value="ROK"/>
    <property type="match status" value="1"/>
</dbReference>
<name>A0ABN2RFH7_9ACTN</name>
<dbReference type="Gene3D" id="3.30.420.40">
    <property type="match status" value="4"/>
</dbReference>
<accession>A0ABN2RFH7</accession>
<evidence type="ECO:0000313" key="2">
    <source>
        <dbReference type="EMBL" id="GAA1968151.1"/>
    </source>
</evidence>
<evidence type="ECO:0000256" key="1">
    <source>
        <dbReference type="ARBA" id="ARBA00006479"/>
    </source>
</evidence>